<evidence type="ECO:0008006" key="7">
    <source>
        <dbReference type="Google" id="ProtNLM"/>
    </source>
</evidence>
<evidence type="ECO:0000256" key="3">
    <source>
        <dbReference type="PROSITE-ProRule" id="PRU00023"/>
    </source>
</evidence>
<dbReference type="InterPro" id="IPR002110">
    <property type="entry name" value="Ankyrin_rpt"/>
</dbReference>
<accession>A0A7J6YGU9</accession>
<feature type="region of interest" description="Disordered" evidence="4">
    <location>
        <begin position="145"/>
        <end position="167"/>
    </location>
</feature>
<reference evidence="5 6" key="1">
    <citation type="journal article" date="2019" name="Genome Biol. Evol.">
        <title>Nanopore Sequencing Significantly Improves Genome Assembly of the Protozoan Parasite Trypanosoma cruzi.</title>
        <authorList>
            <person name="Diaz-Viraque F."/>
            <person name="Pita S."/>
            <person name="Greif G."/>
            <person name="de Souza R.C.M."/>
            <person name="Iraola G."/>
            <person name="Robello C."/>
        </authorList>
    </citation>
    <scope>NUCLEOTIDE SEQUENCE [LARGE SCALE GENOMIC DNA]</scope>
    <source>
        <strain evidence="5 6">Berenice</strain>
    </source>
</reference>
<evidence type="ECO:0000256" key="4">
    <source>
        <dbReference type="SAM" id="MobiDB-lite"/>
    </source>
</evidence>
<feature type="repeat" description="ANK" evidence="3">
    <location>
        <begin position="186"/>
        <end position="218"/>
    </location>
</feature>
<proteinExistence type="predicted"/>
<name>A0A7J6YGU9_TRYCR</name>
<dbReference type="GO" id="GO:0006396">
    <property type="term" value="P:RNA processing"/>
    <property type="evidence" value="ECO:0007669"/>
    <property type="project" value="TreeGrafter"/>
</dbReference>
<dbReference type="InterPro" id="IPR036770">
    <property type="entry name" value="Ankyrin_rpt-contain_sf"/>
</dbReference>
<dbReference type="AlphaFoldDB" id="A0A7J6YGU9"/>
<evidence type="ECO:0000256" key="2">
    <source>
        <dbReference type="ARBA" id="ARBA00023043"/>
    </source>
</evidence>
<dbReference type="EMBL" id="JABDHM010000005">
    <property type="protein sequence ID" value="KAF5225809.1"/>
    <property type="molecule type" value="Genomic_DNA"/>
</dbReference>
<dbReference type="GO" id="GO:0004540">
    <property type="term" value="F:RNA nuclease activity"/>
    <property type="evidence" value="ECO:0007669"/>
    <property type="project" value="TreeGrafter"/>
</dbReference>
<gene>
    <name evidence="5" type="ORF">ECC02_001125</name>
</gene>
<evidence type="ECO:0000313" key="5">
    <source>
        <dbReference type="EMBL" id="KAF5225809.1"/>
    </source>
</evidence>
<sequence>MSSHLSELCKASEVGPIMERLKQVYPERPNLGCDYDDDDDDDDDAFHLASGFTREVHEQMRCTFEGIWGYQDDDGRTALHWAVAMRNFSLAGTLMKAPYFSLVFSEDHDGASPFITACMVGAPEEFLKELLTTAAAQRSWKLTQEQESIDSKQEHVTADVNSGETKSLDDSLMNHKIAILDQADNLGNTSLLYAAGRGNIAIVRFLLQLGASIDHQNKRGQSALHRATSRGTNDVVEELVVTSRKIHSVAEHRRWMNLQDYHGDTALFYASMDNNEELGRYLLRHGADREIRNKEGKAFWEI</sequence>
<feature type="repeat" description="ANK" evidence="3">
    <location>
        <begin position="262"/>
        <end position="294"/>
    </location>
</feature>
<evidence type="ECO:0000313" key="6">
    <source>
        <dbReference type="Proteomes" id="UP000583944"/>
    </source>
</evidence>
<dbReference type="Pfam" id="PF12796">
    <property type="entry name" value="Ank_2"/>
    <property type="match status" value="1"/>
</dbReference>
<dbReference type="VEuPathDB" id="TriTrypDB:ECC02_001125"/>
<dbReference type="Proteomes" id="UP000583944">
    <property type="component" value="Unassembled WGS sequence"/>
</dbReference>
<dbReference type="SUPFAM" id="SSF48403">
    <property type="entry name" value="Ankyrin repeat"/>
    <property type="match status" value="1"/>
</dbReference>
<dbReference type="Gene3D" id="1.25.40.20">
    <property type="entry name" value="Ankyrin repeat-containing domain"/>
    <property type="match status" value="2"/>
</dbReference>
<dbReference type="SMART" id="SM00248">
    <property type="entry name" value="ANK"/>
    <property type="match status" value="5"/>
</dbReference>
<dbReference type="VEuPathDB" id="TriTrypDB:BCY84_18813"/>
<dbReference type="PROSITE" id="PS50088">
    <property type="entry name" value="ANK_REPEAT"/>
    <property type="match status" value="2"/>
</dbReference>
<dbReference type="GO" id="GO:0003723">
    <property type="term" value="F:RNA binding"/>
    <property type="evidence" value="ECO:0007669"/>
    <property type="project" value="TreeGrafter"/>
</dbReference>
<dbReference type="PROSITE" id="PS50297">
    <property type="entry name" value="ANK_REP_REGION"/>
    <property type="match status" value="2"/>
</dbReference>
<keyword evidence="1" id="KW-0677">Repeat</keyword>
<organism evidence="5 6">
    <name type="scientific">Trypanosoma cruzi</name>
    <dbReference type="NCBI Taxonomy" id="5693"/>
    <lineage>
        <taxon>Eukaryota</taxon>
        <taxon>Discoba</taxon>
        <taxon>Euglenozoa</taxon>
        <taxon>Kinetoplastea</taxon>
        <taxon>Metakinetoplastina</taxon>
        <taxon>Trypanosomatida</taxon>
        <taxon>Trypanosomatidae</taxon>
        <taxon>Trypanosoma</taxon>
        <taxon>Schizotrypanum</taxon>
    </lineage>
</organism>
<evidence type="ECO:0000256" key="1">
    <source>
        <dbReference type="ARBA" id="ARBA00022737"/>
    </source>
</evidence>
<dbReference type="PANTHER" id="PTHR24141">
    <property type="entry name" value="2-5A-DEPENDENT RIBONUCLEASE"/>
    <property type="match status" value="1"/>
</dbReference>
<dbReference type="PANTHER" id="PTHR24141:SF1">
    <property type="entry name" value="2-5A-DEPENDENT RIBONUCLEASE"/>
    <property type="match status" value="1"/>
</dbReference>
<comment type="caution">
    <text evidence="5">The sequence shown here is derived from an EMBL/GenBank/DDBJ whole genome shotgun (WGS) entry which is preliminary data.</text>
</comment>
<protein>
    <recommendedName>
        <fullName evidence="7">Ankyrin repeat protein</fullName>
    </recommendedName>
</protein>
<keyword evidence="2 3" id="KW-0040">ANK repeat</keyword>